<gene>
    <name evidence="1" type="ORF">EOT10_16785</name>
</gene>
<comment type="caution">
    <text evidence="1">The sequence shown here is derived from an EMBL/GenBank/DDBJ whole genome shotgun (WGS) entry which is preliminary data.</text>
</comment>
<name>A0A3S2VX16_9ACTN</name>
<dbReference type="Proteomes" id="UP000283128">
    <property type="component" value="Unassembled WGS sequence"/>
</dbReference>
<dbReference type="RefSeq" id="WP_127829024.1">
    <property type="nucleotide sequence ID" value="NZ_RZYA01000007.1"/>
</dbReference>
<dbReference type="AlphaFoldDB" id="A0A3S2VX16"/>
<dbReference type="EMBL" id="RZYA01000007">
    <property type="protein sequence ID" value="RVU23728.1"/>
    <property type="molecule type" value="Genomic_DNA"/>
</dbReference>
<protein>
    <submittedName>
        <fullName evidence="1">Uncharacterized protein</fullName>
    </submittedName>
</protein>
<proteinExistence type="predicted"/>
<dbReference type="OrthoDB" id="4222133at2"/>
<dbReference type="InterPro" id="IPR011044">
    <property type="entry name" value="Quino_amine_DH_bsu"/>
</dbReference>
<keyword evidence="2" id="KW-1185">Reference proteome</keyword>
<evidence type="ECO:0000313" key="1">
    <source>
        <dbReference type="EMBL" id="RVU23728.1"/>
    </source>
</evidence>
<sequence length="146" mass="15680">MSKGDITDRFRQAGLGVGEFVDDGTSPTVTEAFLMTANIDTVPSARVPKRDEDALRRAQDLWLSVAGQRGVVTPDGAFLTAAGLNEGWLRVTLTPDTDLSRLTDPSGGIEFLTRSPDGSRLCAISTEGGEHWVIDEAYPPADDEDD</sequence>
<dbReference type="SUPFAM" id="SSF50969">
    <property type="entry name" value="YVTN repeat-like/Quinoprotein amine dehydrogenase"/>
    <property type="match status" value="1"/>
</dbReference>
<organism evidence="1 2">
    <name type="scientific">Streptomyces antnestii</name>
    <dbReference type="NCBI Taxonomy" id="2494256"/>
    <lineage>
        <taxon>Bacteria</taxon>
        <taxon>Bacillati</taxon>
        <taxon>Actinomycetota</taxon>
        <taxon>Actinomycetes</taxon>
        <taxon>Kitasatosporales</taxon>
        <taxon>Streptomycetaceae</taxon>
        <taxon>Streptomyces</taxon>
    </lineage>
</organism>
<reference evidence="1 2" key="1">
    <citation type="submission" date="2019-01" db="EMBL/GenBank/DDBJ databases">
        <title>Genome sequences of Streptomyces and Rhizobium isolates collected from root and soil.</title>
        <authorList>
            <person name="Chhettri S."/>
            <person name="Sevigny J.L."/>
            <person name="Sen A."/>
            <person name="Ennis N."/>
            <person name="Tisa L."/>
        </authorList>
    </citation>
    <scope>NUCLEOTIDE SEQUENCE [LARGE SCALE GENOMIC DNA]</scope>
    <source>
        <strain evidence="1 2">San01</strain>
    </source>
</reference>
<evidence type="ECO:0000313" key="2">
    <source>
        <dbReference type="Proteomes" id="UP000283128"/>
    </source>
</evidence>
<accession>A0A3S2VX16</accession>